<dbReference type="EMBL" id="JAHRIN010004696">
    <property type="protein sequence ID" value="MEQ2193012.1"/>
    <property type="molecule type" value="Genomic_DNA"/>
</dbReference>
<feature type="region of interest" description="Disordered" evidence="1">
    <location>
        <begin position="223"/>
        <end position="285"/>
    </location>
</feature>
<keyword evidence="3" id="KW-1185">Reference proteome</keyword>
<proteinExistence type="predicted"/>
<dbReference type="Proteomes" id="UP001434883">
    <property type="component" value="Unassembled WGS sequence"/>
</dbReference>
<feature type="compositionally biased region" description="Low complexity" evidence="1">
    <location>
        <begin position="256"/>
        <end position="267"/>
    </location>
</feature>
<protein>
    <submittedName>
        <fullName evidence="2">Uncharacterized protein</fullName>
    </submittedName>
</protein>
<evidence type="ECO:0000256" key="1">
    <source>
        <dbReference type="SAM" id="MobiDB-lite"/>
    </source>
</evidence>
<organism evidence="2 3">
    <name type="scientific">Xenoophorus captivus</name>
    <dbReference type="NCBI Taxonomy" id="1517983"/>
    <lineage>
        <taxon>Eukaryota</taxon>
        <taxon>Metazoa</taxon>
        <taxon>Chordata</taxon>
        <taxon>Craniata</taxon>
        <taxon>Vertebrata</taxon>
        <taxon>Euteleostomi</taxon>
        <taxon>Actinopterygii</taxon>
        <taxon>Neopterygii</taxon>
        <taxon>Teleostei</taxon>
        <taxon>Neoteleostei</taxon>
        <taxon>Acanthomorphata</taxon>
        <taxon>Ovalentaria</taxon>
        <taxon>Atherinomorphae</taxon>
        <taxon>Cyprinodontiformes</taxon>
        <taxon>Goodeidae</taxon>
        <taxon>Xenoophorus</taxon>
    </lineage>
</organism>
<feature type="non-terminal residue" evidence="2">
    <location>
        <position position="1"/>
    </location>
</feature>
<reference evidence="2 3" key="1">
    <citation type="submission" date="2021-06" db="EMBL/GenBank/DDBJ databases">
        <authorList>
            <person name="Palmer J.M."/>
        </authorList>
    </citation>
    <scope>NUCLEOTIDE SEQUENCE [LARGE SCALE GENOMIC DNA]</scope>
    <source>
        <strain evidence="2 3">XC_2019</strain>
        <tissue evidence="2">Muscle</tissue>
    </source>
</reference>
<comment type="caution">
    <text evidence="2">The sequence shown here is derived from an EMBL/GenBank/DDBJ whole genome shotgun (WGS) entry which is preliminary data.</text>
</comment>
<name>A0ABV0QC61_9TELE</name>
<evidence type="ECO:0000313" key="2">
    <source>
        <dbReference type="EMBL" id="MEQ2193012.1"/>
    </source>
</evidence>
<feature type="compositionally biased region" description="Gly residues" evidence="1">
    <location>
        <begin position="241"/>
        <end position="255"/>
    </location>
</feature>
<evidence type="ECO:0000313" key="3">
    <source>
        <dbReference type="Proteomes" id="UP001434883"/>
    </source>
</evidence>
<accession>A0ABV0QC61</accession>
<gene>
    <name evidence="2" type="ORF">XENOCAPTIV_021478</name>
</gene>
<sequence length="301" mass="33358">SDLGVKCEESAHVMQYSQVRLVLCVWAFCFKLPVFTQGQVPETWVQCMRGSRPILSYGLLTYTGRVPRIHRVSRVFPYGPPGVYERHVYRMCMRGSRPILSYGLLTYTGRVPRIHWVSRVFPYGPSGAWECHGQYRPMVYGLALAVSLVYTGYPAFSLMGPPAYARDTAKTSSIDMRWPRLSYTPGVPRLPLWATGCIRGPRPIRPPCSTRWPNAEPRKLWGFFAGPPGNREARGRSPKSRGGGPLAPGRPGGAGAAPNARDPGAPGHTRIARGPRFPKYLKGTGSSILTSHTLKSTCKER</sequence>